<evidence type="ECO:0000313" key="1">
    <source>
        <dbReference type="EMBL" id="KAK1865900.1"/>
    </source>
</evidence>
<organism evidence="1 2">
    <name type="scientific">Pyropia yezoensis</name>
    <name type="common">Susabi-nori</name>
    <name type="synonym">Porphyra yezoensis</name>
    <dbReference type="NCBI Taxonomy" id="2788"/>
    <lineage>
        <taxon>Eukaryota</taxon>
        <taxon>Rhodophyta</taxon>
        <taxon>Bangiophyceae</taxon>
        <taxon>Bangiales</taxon>
        <taxon>Bangiaceae</taxon>
        <taxon>Pyropia</taxon>
    </lineage>
</organism>
<reference evidence="1" key="1">
    <citation type="submission" date="2019-11" db="EMBL/GenBank/DDBJ databases">
        <title>Nori genome reveals adaptations in red seaweeds to the harsh intertidal environment.</title>
        <authorList>
            <person name="Wang D."/>
            <person name="Mao Y."/>
        </authorList>
    </citation>
    <scope>NUCLEOTIDE SEQUENCE</scope>
    <source>
        <tissue evidence="1">Gametophyte</tissue>
    </source>
</reference>
<comment type="caution">
    <text evidence="1">The sequence shown here is derived from an EMBL/GenBank/DDBJ whole genome shotgun (WGS) entry which is preliminary data.</text>
</comment>
<evidence type="ECO:0000313" key="2">
    <source>
        <dbReference type="Proteomes" id="UP000798662"/>
    </source>
</evidence>
<accession>A0ACC3C713</accession>
<dbReference type="Proteomes" id="UP000798662">
    <property type="component" value="Chromosome 2"/>
</dbReference>
<keyword evidence="2" id="KW-1185">Reference proteome</keyword>
<dbReference type="EMBL" id="CM020619">
    <property type="protein sequence ID" value="KAK1865900.1"/>
    <property type="molecule type" value="Genomic_DNA"/>
</dbReference>
<proteinExistence type="predicted"/>
<name>A0ACC3C713_PYRYE</name>
<protein>
    <submittedName>
        <fullName evidence="1">Uncharacterized protein</fullName>
    </submittedName>
</protein>
<sequence>MTPLAMRRPCRRRRHRRPPSQAALRSPRRCLSPLMTGGRWARPARATLARSARTTRPPTPCWCWTWRASSTPPTGCRWPPSLPPWRPSTRRRAPRGGTSSPAAPPAAGRGGAPPPPPPRGGRRVACAAGRRR</sequence>
<gene>
    <name evidence="1" type="ORF">I4F81_008423</name>
</gene>